<evidence type="ECO:0000313" key="2">
    <source>
        <dbReference type="Proteomes" id="UP000466906"/>
    </source>
</evidence>
<sequence length="91" mass="9566">MDAQLVAAIDPTHLQHVPLTRLLPNAFRRYRAGAHHHALRHGVDLVDVAGRSAGGSHVNRVVGLSNQLMGVAATRGHNGLVGTIGGLTLKV</sequence>
<keyword evidence="2" id="KW-1185">Reference proteome</keyword>
<proteinExistence type="predicted"/>
<reference evidence="1 2" key="1">
    <citation type="journal article" date="2019" name="Emerg. Microbes Infect.">
        <title>Comprehensive subspecies identification of 175 nontuberculous mycobacteria species based on 7547 genomic profiles.</title>
        <authorList>
            <person name="Matsumoto Y."/>
            <person name="Kinjo T."/>
            <person name="Motooka D."/>
            <person name="Nabeya D."/>
            <person name="Jung N."/>
            <person name="Uechi K."/>
            <person name="Horii T."/>
            <person name="Iida T."/>
            <person name="Fujita J."/>
            <person name="Nakamura S."/>
        </authorList>
    </citation>
    <scope>NUCLEOTIDE SEQUENCE [LARGE SCALE GENOMIC DNA]</scope>
    <source>
        <strain evidence="1 2">JCM 12272</strain>
    </source>
</reference>
<dbReference type="KEGG" id="malv:MALV_03660"/>
<dbReference type="AlphaFoldDB" id="A0A6N4UNX3"/>
<organism evidence="1 2">
    <name type="scientific">Mycolicibacterium alvei</name>
    <dbReference type="NCBI Taxonomy" id="67081"/>
    <lineage>
        <taxon>Bacteria</taxon>
        <taxon>Bacillati</taxon>
        <taxon>Actinomycetota</taxon>
        <taxon>Actinomycetes</taxon>
        <taxon>Mycobacteriales</taxon>
        <taxon>Mycobacteriaceae</taxon>
        <taxon>Mycolicibacterium</taxon>
    </lineage>
</organism>
<dbReference type="Proteomes" id="UP000466906">
    <property type="component" value="Chromosome"/>
</dbReference>
<evidence type="ECO:0000313" key="1">
    <source>
        <dbReference type="EMBL" id="BBX25241.1"/>
    </source>
</evidence>
<name>A0A6N4UNX3_9MYCO</name>
<accession>A0A6N4UNX3</accession>
<gene>
    <name evidence="1" type="ORF">MALV_03660</name>
</gene>
<dbReference type="EMBL" id="AP022565">
    <property type="protein sequence ID" value="BBX25241.1"/>
    <property type="molecule type" value="Genomic_DNA"/>
</dbReference>
<protein>
    <submittedName>
        <fullName evidence="1">Uncharacterized protein</fullName>
    </submittedName>
</protein>